<evidence type="ECO:0008006" key="2">
    <source>
        <dbReference type="Google" id="ProtNLM"/>
    </source>
</evidence>
<name>A0A0B7C125_9EUPU</name>
<dbReference type="EMBL" id="HACG01052293">
    <property type="protein sequence ID" value="CEK99164.1"/>
    <property type="molecule type" value="Transcribed_RNA"/>
</dbReference>
<protein>
    <recommendedName>
        <fullName evidence="2">Ribosome biogenesis protein NOP53</fullName>
    </recommendedName>
</protein>
<sequence>IDKPKESNDVPKKLNMRDRLAALHEKKIAIQKTNMNAVVDDKIRRQQPKFETQKRKRETKFVKDVEKECEAEDLGIDIE</sequence>
<feature type="non-terminal residue" evidence="1">
    <location>
        <position position="1"/>
    </location>
</feature>
<gene>
    <name evidence="1" type="primary">ORF220580</name>
</gene>
<evidence type="ECO:0000313" key="1">
    <source>
        <dbReference type="EMBL" id="CEK99164.1"/>
    </source>
</evidence>
<reference evidence="1" key="1">
    <citation type="submission" date="2014-12" db="EMBL/GenBank/DDBJ databases">
        <title>Insight into the proteome of Arion vulgaris.</title>
        <authorList>
            <person name="Aradska J."/>
            <person name="Bulat T."/>
            <person name="Smidak R."/>
            <person name="Sarate P."/>
            <person name="Gangsoo J."/>
            <person name="Sialana F."/>
            <person name="Bilban M."/>
            <person name="Lubec G."/>
        </authorList>
    </citation>
    <scope>NUCLEOTIDE SEQUENCE</scope>
    <source>
        <tissue evidence="1">Skin</tissue>
    </source>
</reference>
<dbReference type="AlphaFoldDB" id="A0A0B7C125"/>
<feature type="non-terminal residue" evidence="1">
    <location>
        <position position="79"/>
    </location>
</feature>
<accession>A0A0B7C125</accession>
<proteinExistence type="predicted"/>
<organism evidence="1">
    <name type="scientific">Arion vulgaris</name>
    <dbReference type="NCBI Taxonomy" id="1028688"/>
    <lineage>
        <taxon>Eukaryota</taxon>
        <taxon>Metazoa</taxon>
        <taxon>Spiralia</taxon>
        <taxon>Lophotrochozoa</taxon>
        <taxon>Mollusca</taxon>
        <taxon>Gastropoda</taxon>
        <taxon>Heterobranchia</taxon>
        <taxon>Euthyneura</taxon>
        <taxon>Panpulmonata</taxon>
        <taxon>Eupulmonata</taxon>
        <taxon>Stylommatophora</taxon>
        <taxon>Helicina</taxon>
        <taxon>Arionoidea</taxon>
        <taxon>Arionidae</taxon>
        <taxon>Arion</taxon>
    </lineage>
</organism>